<dbReference type="EMBL" id="CABFNO020001436">
    <property type="protein sequence ID" value="CAG9987538.1"/>
    <property type="molecule type" value="Genomic_DNA"/>
</dbReference>
<comment type="caution">
    <text evidence="3">The sequence shown here is derived from an EMBL/GenBank/DDBJ whole genome shotgun (WGS) entry which is preliminary data.</text>
</comment>
<dbReference type="PANTHER" id="PTHR24320:SF152">
    <property type="entry name" value="SHORT-CHAIN DEHYDROGENASE_REDUCTASE FAMILY PROTEIN"/>
    <property type="match status" value="1"/>
</dbReference>
<evidence type="ECO:0000256" key="1">
    <source>
        <dbReference type="ARBA" id="ARBA00006484"/>
    </source>
</evidence>
<dbReference type="SUPFAM" id="SSF51735">
    <property type="entry name" value="NAD(P)-binding Rossmann-fold domains"/>
    <property type="match status" value="1"/>
</dbReference>
<protein>
    <submittedName>
        <fullName evidence="3">Uncharacterized protein</fullName>
    </submittedName>
</protein>
<dbReference type="Gene3D" id="3.40.50.720">
    <property type="entry name" value="NAD(P)-binding Rossmann-like Domain"/>
    <property type="match status" value="1"/>
</dbReference>
<evidence type="ECO:0000313" key="3">
    <source>
        <dbReference type="EMBL" id="CAG9987538.1"/>
    </source>
</evidence>
<dbReference type="GO" id="GO:0016491">
    <property type="term" value="F:oxidoreductase activity"/>
    <property type="evidence" value="ECO:0007669"/>
    <property type="project" value="UniProtKB-KW"/>
</dbReference>
<proteinExistence type="inferred from homology"/>
<comment type="similarity">
    <text evidence="1">Belongs to the short-chain dehydrogenases/reductases (SDR) family.</text>
</comment>
<accession>A0A9N9UC51</accession>
<name>A0A9N9UC51_9HYPO</name>
<dbReference type="Pfam" id="PF00106">
    <property type="entry name" value="adh_short"/>
    <property type="match status" value="1"/>
</dbReference>
<dbReference type="Proteomes" id="UP000754883">
    <property type="component" value="Unassembled WGS sequence"/>
</dbReference>
<keyword evidence="4" id="KW-1185">Reference proteome</keyword>
<dbReference type="InterPro" id="IPR036291">
    <property type="entry name" value="NAD(P)-bd_dom_sf"/>
</dbReference>
<gene>
    <name evidence="3" type="ORF">CBYS24578_00014882</name>
</gene>
<dbReference type="PANTHER" id="PTHR24320">
    <property type="entry name" value="RETINOL DEHYDROGENASE"/>
    <property type="match status" value="1"/>
</dbReference>
<dbReference type="AlphaFoldDB" id="A0A9N9UC51"/>
<evidence type="ECO:0000313" key="4">
    <source>
        <dbReference type="Proteomes" id="UP000754883"/>
    </source>
</evidence>
<sequence>PFTMSARPRNLPLHANAENCTGRTFIVTGAKSGLGYEVTKHLVGAGASKVIMAVRNTDSGKAAKSQIAAELGHQDIAAEVWPIDLASYASVKAFAKRAADELGRIDALIENAGVFDFKRIMAEGHLSTVTVNIISPFLLAVLLFPKLKETAEKSKLPPHIVFVGSSYGFKDEEQWKLIKDDPLAKMDTNGLAEVPVDTHQTYSLTKLVVIMGARQLAQRFPVSSTGVVINTVAPGLCRTNLARNGPLEFQKEMAKRVDMYGRTAEQGSRTLLHAAFAGRESHGRYLDSCQIADDRLPDWMTNAEGRASESNTWNAIVSELKIAEPDMMENVLKVDL</sequence>
<dbReference type="PRINTS" id="PR00081">
    <property type="entry name" value="GDHRDH"/>
</dbReference>
<dbReference type="InterPro" id="IPR002347">
    <property type="entry name" value="SDR_fam"/>
</dbReference>
<reference evidence="3 4" key="2">
    <citation type="submission" date="2021-10" db="EMBL/GenBank/DDBJ databases">
        <authorList>
            <person name="Piombo E."/>
        </authorList>
    </citation>
    <scope>NUCLEOTIDE SEQUENCE [LARGE SCALE GENOMIC DNA]</scope>
</reference>
<dbReference type="OrthoDB" id="542013at2759"/>
<evidence type="ECO:0000256" key="2">
    <source>
        <dbReference type="ARBA" id="ARBA00023002"/>
    </source>
</evidence>
<feature type="non-terminal residue" evidence="3">
    <location>
        <position position="1"/>
    </location>
</feature>
<keyword evidence="2" id="KW-0560">Oxidoreductase</keyword>
<reference evidence="4" key="1">
    <citation type="submission" date="2019-06" db="EMBL/GenBank/DDBJ databases">
        <authorList>
            <person name="Broberg M."/>
        </authorList>
    </citation>
    <scope>NUCLEOTIDE SEQUENCE [LARGE SCALE GENOMIC DNA]</scope>
</reference>
<organism evidence="3 4">
    <name type="scientific">Clonostachys byssicola</name>
    <dbReference type="NCBI Taxonomy" id="160290"/>
    <lineage>
        <taxon>Eukaryota</taxon>
        <taxon>Fungi</taxon>
        <taxon>Dikarya</taxon>
        <taxon>Ascomycota</taxon>
        <taxon>Pezizomycotina</taxon>
        <taxon>Sordariomycetes</taxon>
        <taxon>Hypocreomycetidae</taxon>
        <taxon>Hypocreales</taxon>
        <taxon>Bionectriaceae</taxon>
        <taxon>Clonostachys</taxon>
    </lineage>
</organism>